<name>F9XAC0_ZYMTI</name>
<dbReference type="RefSeq" id="XP_003853113.1">
    <property type="nucleotide sequence ID" value="XM_003853065.1"/>
</dbReference>
<evidence type="ECO:0000313" key="2">
    <source>
        <dbReference type="Proteomes" id="UP000008062"/>
    </source>
</evidence>
<keyword evidence="2" id="KW-1185">Reference proteome</keyword>
<sequence length="76" mass="9091">MVFHAINHTWRGRIFDVNLLTRTNRVENRRVECFFHTAQKDSFLDPDIKDEVVYDDIQNLRWTGLQSCHADNAMLR</sequence>
<dbReference type="KEGG" id="ztr:MYCGRDRAFT_104278"/>
<evidence type="ECO:0000313" key="1">
    <source>
        <dbReference type="EMBL" id="EGP88089.1"/>
    </source>
</evidence>
<proteinExistence type="predicted"/>
<dbReference type="InParanoid" id="F9XAC0"/>
<gene>
    <name evidence="1" type="ORF">MYCGRDRAFT_104278</name>
</gene>
<dbReference type="HOGENOM" id="CLU_2656362_0_0_1"/>
<reference evidence="1 2" key="1">
    <citation type="journal article" date="2011" name="PLoS Genet.">
        <title>Finished genome of the fungal wheat pathogen Mycosphaerella graminicola reveals dispensome structure, chromosome plasticity, and stealth pathogenesis.</title>
        <authorList>
            <person name="Goodwin S.B."/>
            <person name="Ben M'barek S."/>
            <person name="Dhillon B."/>
            <person name="Wittenberg A.H.J."/>
            <person name="Crane C.F."/>
            <person name="Hane J.K."/>
            <person name="Foster A.J."/>
            <person name="Van der Lee T.A.J."/>
            <person name="Grimwood J."/>
            <person name="Aerts A."/>
            <person name="Antoniw J."/>
            <person name="Bailey A."/>
            <person name="Bluhm B."/>
            <person name="Bowler J."/>
            <person name="Bristow J."/>
            <person name="van der Burgt A."/>
            <person name="Canto-Canche B."/>
            <person name="Churchill A.C.L."/>
            <person name="Conde-Ferraez L."/>
            <person name="Cools H.J."/>
            <person name="Coutinho P.M."/>
            <person name="Csukai M."/>
            <person name="Dehal P."/>
            <person name="De Wit P."/>
            <person name="Donzelli B."/>
            <person name="van de Geest H.C."/>
            <person name="van Ham R.C.H.J."/>
            <person name="Hammond-Kosack K.E."/>
            <person name="Henrissat B."/>
            <person name="Kilian A."/>
            <person name="Kobayashi A.K."/>
            <person name="Koopmann E."/>
            <person name="Kourmpetis Y."/>
            <person name="Kuzniar A."/>
            <person name="Lindquist E."/>
            <person name="Lombard V."/>
            <person name="Maliepaard C."/>
            <person name="Martins N."/>
            <person name="Mehrabi R."/>
            <person name="Nap J.P.H."/>
            <person name="Ponomarenko A."/>
            <person name="Rudd J.J."/>
            <person name="Salamov A."/>
            <person name="Schmutz J."/>
            <person name="Schouten H.J."/>
            <person name="Shapiro H."/>
            <person name="Stergiopoulos I."/>
            <person name="Torriani S.F.F."/>
            <person name="Tu H."/>
            <person name="de Vries R.P."/>
            <person name="Waalwijk C."/>
            <person name="Ware S.B."/>
            <person name="Wiebenga A."/>
            <person name="Zwiers L.-H."/>
            <person name="Oliver R.P."/>
            <person name="Grigoriev I.V."/>
            <person name="Kema G.H.J."/>
        </authorList>
    </citation>
    <scope>NUCLEOTIDE SEQUENCE [LARGE SCALE GENOMIC DNA]</scope>
    <source>
        <strain evidence="2">CBS 115943 / IPO323</strain>
    </source>
</reference>
<organism evidence="1 2">
    <name type="scientific">Zymoseptoria tritici (strain CBS 115943 / IPO323)</name>
    <name type="common">Speckled leaf blotch fungus</name>
    <name type="synonym">Septoria tritici</name>
    <dbReference type="NCBI Taxonomy" id="336722"/>
    <lineage>
        <taxon>Eukaryota</taxon>
        <taxon>Fungi</taxon>
        <taxon>Dikarya</taxon>
        <taxon>Ascomycota</taxon>
        <taxon>Pezizomycotina</taxon>
        <taxon>Dothideomycetes</taxon>
        <taxon>Dothideomycetidae</taxon>
        <taxon>Mycosphaerellales</taxon>
        <taxon>Mycosphaerellaceae</taxon>
        <taxon>Zymoseptoria</taxon>
    </lineage>
</organism>
<dbReference type="Proteomes" id="UP000008062">
    <property type="component" value="Chromosome 4"/>
</dbReference>
<dbReference type="EMBL" id="CM001199">
    <property type="protein sequence ID" value="EGP88089.1"/>
    <property type="molecule type" value="Genomic_DNA"/>
</dbReference>
<dbReference type="GeneID" id="13399946"/>
<dbReference type="AlphaFoldDB" id="F9XAC0"/>
<accession>F9XAC0</accession>
<protein>
    <submittedName>
        <fullName evidence="1">Uncharacterized protein</fullName>
    </submittedName>
</protein>